<proteinExistence type="predicted"/>
<evidence type="ECO:0000313" key="2">
    <source>
        <dbReference type="EMBL" id="SPC81587.1"/>
    </source>
</evidence>
<protein>
    <submittedName>
        <fullName evidence="2">Uncharacterized protein</fullName>
    </submittedName>
</protein>
<keyword evidence="1" id="KW-0472">Membrane</keyword>
<keyword evidence="1" id="KW-1133">Transmembrane helix</keyword>
<dbReference type="EMBL" id="OIVN01000524">
    <property type="protein sequence ID" value="SPC81587.1"/>
    <property type="molecule type" value="Genomic_DNA"/>
</dbReference>
<gene>
    <name evidence="2" type="ORF">FSB_LOCUS9469</name>
</gene>
<accession>A0A2N9ERZ2</accession>
<evidence type="ECO:0000256" key="1">
    <source>
        <dbReference type="SAM" id="Phobius"/>
    </source>
</evidence>
<feature type="transmembrane region" description="Helical" evidence="1">
    <location>
        <begin position="34"/>
        <end position="54"/>
    </location>
</feature>
<name>A0A2N9ERZ2_FAGSY</name>
<keyword evidence="1" id="KW-0812">Transmembrane</keyword>
<reference evidence="2" key="1">
    <citation type="submission" date="2018-02" db="EMBL/GenBank/DDBJ databases">
        <authorList>
            <person name="Cohen D.B."/>
            <person name="Kent A.D."/>
        </authorList>
    </citation>
    <scope>NUCLEOTIDE SEQUENCE</scope>
</reference>
<sequence>MVASGGVLLKLWLSFVGLWWVLQWVKMRLPMGQDVVAGGCVAVTVGFVGEWWLAMVAHGCG</sequence>
<organism evidence="2">
    <name type="scientific">Fagus sylvatica</name>
    <name type="common">Beechnut</name>
    <dbReference type="NCBI Taxonomy" id="28930"/>
    <lineage>
        <taxon>Eukaryota</taxon>
        <taxon>Viridiplantae</taxon>
        <taxon>Streptophyta</taxon>
        <taxon>Embryophyta</taxon>
        <taxon>Tracheophyta</taxon>
        <taxon>Spermatophyta</taxon>
        <taxon>Magnoliopsida</taxon>
        <taxon>eudicotyledons</taxon>
        <taxon>Gunneridae</taxon>
        <taxon>Pentapetalae</taxon>
        <taxon>rosids</taxon>
        <taxon>fabids</taxon>
        <taxon>Fagales</taxon>
        <taxon>Fagaceae</taxon>
        <taxon>Fagus</taxon>
    </lineage>
</organism>
<feature type="transmembrane region" description="Helical" evidence="1">
    <location>
        <begin position="6"/>
        <end position="22"/>
    </location>
</feature>
<dbReference type="AlphaFoldDB" id="A0A2N9ERZ2"/>